<dbReference type="Pfam" id="PF11773">
    <property type="entry name" value="ComGE"/>
    <property type="match status" value="1"/>
</dbReference>
<sequence length="96" mass="11012">MEIIKKQVNAYIALDSLIAMGLVVTLATLILAAFSHTQQEFKRCRHQQEVLNSALMAMQTQQERLDINGCQIRLVSYQKEIQISDNNHRVLTLKKD</sequence>
<keyword evidence="1" id="KW-0472">Membrane</keyword>
<keyword evidence="1" id="KW-0812">Transmembrane</keyword>
<comment type="caution">
    <text evidence="2">The sequence shown here is derived from an EMBL/GenBank/DDBJ whole genome shotgun (WGS) entry which is preliminary data.</text>
</comment>
<keyword evidence="1" id="KW-1133">Transmembrane helix</keyword>
<reference evidence="2 3" key="1">
    <citation type="submission" date="2015-08" db="EMBL/GenBank/DDBJ databases">
        <title>Genome sequence of Streptococcus phocae subsp. phocae ATCC 51973T isolated from liver specimen obtained from seal.</title>
        <authorList>
            <person name="Avendano-Herrera R."/>
        </authorList>
    </citation>
    <scope>NUCLEOTIDE SEQUENCE [LARGE SCALE GENOMIC DNA]</scope>
    <source>
        <strain evidence="2 3">ATCC 51973</strain>
    </source>
</reference>
<feature type="transmembrane region" description="Helical" evidence="1">
    <location>
        <begin position="12"/>
        <end position="34"/>
    </location>
</feature>
<dbReference type="InterPro" id="IPR021749">
    <property type="entry name" value="ComGE"/>
</dbReference>
<protein>
    <submittedName>
        <fullName evidence="2">Competence protein ComG</fullName>
    </submittedName>
</protein>
<gene>
    <name evidence="2" type="ORF">AKK44_07265</name>
</gene>
<dbReference type="STRING" id="119224.AKK44_07265"/>
<accession>A0A0P6SI58</accession>
<dbReference type="EMBL" id="LHQM01000035">
    <property type="protein sequence ID" value="KPJ21917.1"/>
    <property type="molecule type" value="Genomic_DNA"/>
</dbReference>
<keyword evidence="3" id="KW-1185">Reference proteome</keyword>
<organism evidence="2 3">
    <name type="scientific">Streptococcus phocae</name>
    <dbReference type="NCBI Taxonomy" id="119224"/>
    <lineage>
        <taxon>Bacteria</taxon>
        <taxon>Bacillati</taxon>
        <taxon>Bacillota</taxon>
        <taxon>Bacilli</taxon>
        <taxon>Lactobacillales</taxon>
        <taxon>Streptococcaceae</taxon>
        <taxon>Streptococcus</taxon>
    </lineage>
</organism>
<name>A0A0P6SI58_9STRE</name>
<proteinExistence type="predicted"/>
<dbReference type="RefSeq" id="WP_054279127.1">
    <property type="nucleotide sequence ID" value="NZ_LHQM01000035.1"/>
</dbReference>
<evidence type="ECO:0000313" key="3">
    <source>
        <dbReference type="Proteomes" id="UP000049578"/>
    </source>
</evidence>
<dbReference type="NCBIfam" id="NF041013">
    <property type="entry name" value="T4P_ComGE"/>
    <property type="match status" value="1"/>
</dbReference>
<dbReference type="Proteomes" id="UP000049578">
    <property type="component" value="Unassembled WGS sequence"/>
</dbReference>
<dbReference type="InterPro" id="IPR053468">
    <property type="entry name" value="ComGE-like"/>
</dbReference>
<evidence type="ECO:0000256" key="1">
    <source>
        <dbReference type="SAM" id="Phobius"/>
    </source>
</evidence>
<dbReference type="AlphaFoldDB" id="A0A0P6SI58"/>
<evidence type="ECO:0000313" key="2">
    <source>
        <dbReference type="EMBL" id="KPJ21917.1"/>
    </source>
</evidence>